<reference evidence="2 3" key="1">
    <citation type="submission" date="2019-01" db="EMBL/GenBank/DDBJ databases">
        <authorList>
            <person name="Deng T."/>
        </authorList>
    </citation>
    <scope>NUCLEOTIDE SEQUENCE [LARGE SCALE GENOMIC DNA]</scope>
    <source>
        <strain evidence="2 3">F8825</strain>
    </source>
</reference>
<evidence type="ECO:0000313" key="2">
    <source>
        <dbReference type="EMBL" id="RYC11857.1"/>
    </source>
</evidence>
<proteinExistence type="predicted"/>
<dbReference type="InterPro" id="IPR014710">
    <property type="entry name" value="RmlC-like_jellyroll"/>
</dbReference>
<organism evidence="2 3">
    <name type="scientific">Ciceribacter ferrooxidans</name>
    <dbReference type="NCBI Taxonomy" id="2509717"/>
    <lineage>
        <taxon>Bacteria</taxon>
        <taxon>Pseudomonadati</taxon>
        <taxon>Pseudomonadota</taxon>
        <taxon>Alphaproteobacteria</taxon>
        <taxon>Hyphomicrobiales</taxon>
        <taxon>Rhizobiaceae</taxon>
        <taxon>Ciceribacter</taxon>
    </lineage>
</organism>
<protein>
    <submittedName>
        <fullName evidence="2">Cupin domain-containing protein</fullName>
    </submittedName>
</protein>
<dbReference type="InterPro" id="IPR011051">
    <property type="entry name" value="RmlC_Cupin_sf"/>
</dbReference>
<dbReference type="RefSeq" id="WP_129332292.1">
    <property type="nucleotide sequence ID" value="NZ_SDVB01000238.1"/>
</dbReference>
<sequence>MNLDVIAANGGETLWVVADRIRFLGGLPGSNLELLDIEVPAGSGTPPHTHASSEMFYILEGELTVHNFSADGAPQVVLAGPRTAVRIPPMAPHNYSNDSGKPVRMLVLIEKSMIAFFRDIGTVEPQAEPDFAGIGAAMQRHGIEPITMAA</sequence>
<dbReference type="Proteomes" id="UP000291088">
    <property type="component" value="Unassembled WGS sequence"/>
</dbReference>
<dbReference type="EMBL" id="SDVB01000238">
    <property type="protein sequence ID" value="RYC11857.1"/>
    <property type="molecule type" value="Genomic_DNA"/>
</dbReference>
<dbReference type="PANTHER" id="PTHR36440:SF1">
    <property type="entry name" value="PUTATIVE (AFU_ORTHOLOGUE AFUA_8G07350)-RELATED"/>
    <property type="match status" value="1"/>
</dbReference>
<dbReference type="InterPro" id="IPR053146">
    <property type="entry name" value="QDO-like"/>
</dbReference>
<dbReference type="Pfam" id="PF07883">
    <property type="entry name" value="Cupin_2"/>
    <property type="match status" value="1"/>
</dbReference>
<dbReference type="PANTHER" id="PTHR36440">
    <property type="entry name" value="PUTATIVE (AFU_ORTHOLOGUE AFUA_8G07350)-RELATED"/>
    <property type="match status" value="1"/>
</dbReference>
<dbReference type="Gene3D" id="2.60.120.10">
    <property type="entry name" value="Jelly Rolls"/>
    <property type="match status" value="1"/>
</dbReference>
<feature type="domain" description="Cupin type-2" evidence="1">
    <location>
        <begin position="37"/>
        <end position="108"/>
    </location>
</feature>
<evidence type="ECO:0000313" key="3">
    <source>
        <dbReference type="Proteomes" id="UP000291088"/>
    </source>
</evidence>
<comment type="caution">
    <text evidence="2">The sequence shown here is derived from an EMBL/GenBank/DDBJ whole genome shotgun (WGS) entry which is preliminary data.</text>
</comment>
<dbReference type="InterPro" id="IPR013096">
    <property type="entry name" value="Cupin_2"/>
</dbReference>
<accession>A0A4V1RQ73</accession>
<dbReference type="OrthoDB" id="8380318at2"/>
<name>A0A4V1RQ73_9HYPH</name>
<dbReference type="AlphaFoldDB" id="A0A4V1RQ73"/>
<gene>
    <name evidence="2" type="ORF">EUU22_12365</name>
</gene>
<evidence type="ECO:0000259" key="1">
    <source>
        <dbReference type="Pfam" id="PF07883"/>
    </source>
</evidence>
<keyword evidence="3" id="KW-1185">Reference proteome</keyword>
<dbReference type="SUPFAM" id="SSF51182">
    <property type="entry name" value="RmlC-like cupins"/>
    <property type="match status" value="1"/>
</dbReference>